<proteinExistence type="predicted"/>
<organism evidence="1">
    <name type="scientific">Rhizophora mucronata</name>
    <name type="common">Asiatic mangrove</name>
    <dbReference type="NCBI Taxonomy" id="61149"/>
    <lineage>
        <taxon>Eukaryota</taxon>
        <taxon>Viridiplantae</taxon>
        <taxon>Streptophyta</taxon>
        <taxon>Embryophyta</taxon>
        <taxon>Tracheophyta</taxon>
        <taxon>Spermatophyta</taxon>
        <taxon>Magnoliopsida</taxon>
        <taxon>eudicotyledons</taxon>
        <taxon>Gunneridae</taxon>
        <taxon>Pentapetalae</taxon>
        <taxon>rosids</taxon>
        <taxon>fabids</taxon>
        <taxon>Malpighiales</taxon>
        <taxon>Rhizophoraceae</taxon>
        <taxon>Rhizophora</taxon>
    </lineage>
</organism>
<evidence type="ECO:0000313" key="1">
    <source>
        <dbReference type="EMBL" id="MBX54337.1"/>
    </source>
</evidence>
<dbReference type="AlphaFoldDB" id="A0A2P2PI29"/>
<dbReference type="EMBL" id="GGEC01073853">
    <property type="protein sequence ID" value="MBX54337.1"/>
    <property type="molecule type" value="Transcribed_RNA"/>
</dbReference>
<name>A0A2P2PI29_RHIMU</name>
<sequence length="66" mass="7329">MIEDKLMVDHPKKRKRKIIKDLGHGLIWESSHGILRSAEAKLSISSQFQQLAISSPPVLTIGPCHG</sequence>
<accession>A0A2P2PI29</accession>
<protein>
    <submittedName>
        <fullName evidence="1">Uncharacterized protein</fullName>
    </submittedName>
</protein>
<reference evidence="1" key="1">
    <citation type="submission" date="2018-02" db="EMBL/GenBank/DDBJ databases">
        <title>Rhizophora mucronata_Transcriptome.</title>
        <authorList>
            <person name="Meera S.P."/>
            <person name="Sreeshan A."/>
            <person name="Augustine A."/>
        </authorList>
    </citation>
    <scope>NUCLEOTIDE SEQUENCE</scope>
    <source>
        <tissue evidence="1">Leaf</tissue>
    </source>
</reference>